<dbReference type="Pfam" id="PF00440">
    <property type="entry name" value="TetR_N"/>
    <property type="match status" value="1"/>
</dbReference>
<reference evidence="6 7" key="1">
    <citation type="submission" date="2018-03" db="EMBL/GenBank/DDBJ databases">
        <title>Genomic Encyclopedia of Archaeal and Bacterial Type Strains, Phase II (KMG-II): from individual species to whole genera.</title>
        <authorList>
            <person name="Goeker M."/>
        </authorList>
    </citation>
    <scope>NUCLEOTIDE SEQUENCE [LARGE SCALE GENOMIC DNA]</scope>
    <source>
        <strain evidence="6 7">DSM 100065</strain>
    </source>
</reference>
<keyword evidence="7" id="KW-1185">Reference proteome</keyword>
<dbReference type="RefSeq" id="WP_106350153.1">
    <property type="nucleotide sequence ID" value="NZ_PVUE01000016.1"/>
</dbReference>
<dbReference type="FunFam" id="1.10.10.60:FF:000141">
    <property type="entry name" value="TetR family transcriptional regulator"/>
    <property type="match status" value="1"/>
</dbReference>
<evidence type="ECO:0000313" key="7">
    <source>
        <dbReference type="Proteomes" id="UP000237752"/>
    </source>
</evidence>
<proteinExistence type="predicted"/>
<dbReference type="Gene3D" id="1.10.357.10">
    <property type="entry name" value="Tetracycline Repressor, domain 2"/>
    <property type="match status" value="1"/>
</dbReference>
<dbReference type="InterPro" id="IPR036271">
    <property type="entry name" value="Tet_transcr_reg_TetR-rel_C_sf"/>
</dbReference>
<dbReference type="GO" id="GO:0045892">
    <property type="term" value="P:negative regulation of DNA-templated transcription"/>
    <property type="evidence" value="ECO:0007669"/>
    <property type="project" value="UniProtKB-ARBA"/>
</dbReference>
<feature type="DNA-binding region" description="H-T-H motif" evidence="4">
    <location>
        <begin position="28"/>
        <end position="47"/>
    </location>
</feature>
<evidence type="ECO:0000256" key="1">
    <source>
        <dbReference type="ARBA" id="ARBA00023015"/>
    </source>
</evidence>
<keyword evidence="2 4" id="KW-0238">DNA-binding</keyword>
<evidence type="ECO:0000259" key="5">
    <source>
        <dbReference type="PROSITE" id="PS50977"/>
    </source>
</evidence>
<comment type="caution">
    <text evidence="6">The sequence shown here is derived from an EMBL/GenBank/DDBJ whole genome shotgun (WGS) entry which is preliminary data.</text>
</comment>
<sequence>MAPVEDKRLAILDAAASVFMRLGFAATSLDDISEALGATKGTLYYHFRSKTSLFFAVQRRAMELLQAAIEPLAHSDGNARDRLESMAFAHSKLMMEDIGYLRVAGQGLELHLSVRTSQAERIELDAITELRDAHERLYIEVIADGVARGEFRDVDPRIVVKPLFGALNWTSRWYQPRDNETAQDRAALAGEIARFAVHAFLPAVESDVLIAHSEVSRA</sequence>
<evidence type="ECO:0000256" key="2">
    <source>
        <dbReference type="ARBA" id="ARBA00023125"/>
    </source>
</evidence>
<dbReference type="PANTHER" id="PTHR30055">
    <property type="entry name" value="HTH-TYPE TRANSCRIPTIONAL REGULATOR RUTR"/>
    <property type="match status" value="1"/>
</dbReference>
<dbReference type="PROSITE" id="PS50977">
    <property type="entry name" value="HTH_TETR_2"/>
    <property type="match status" value="1"/>
</dbReference>
<accession>A0A2T0ZWQ9</accession>
<dbReference type="EMBL" id="PVUE01000016">
    <property type="protein sequence ID" value="PRZ40518.1"/>
    <property type="molecule type" value="Genomic_DNA"/>
</dbReference>
<dbReference type="InterPro" id="IPR023772">
    <property type="entry name" value="DNA-bd_HTH_TetR-type_CS"/>
</dbReference>
<dbReference type="Gene3D" id="1.10.10.60">
    <property type="entry name" value="Homeodomain-like"/>
    <property type="match status" value="1"/>
</dbReference>
<name>A0A2T0ZWQ9_9ACTN</name>
<dbReference type="SUPFAM" id="SSF46689">
    <property type="entry name" value="Homeodomain-like"/>
    <property type="match status" value="1"/>
</dbReference>
<dbReference type="SUPFAM" id="SSF48498">
    <property type="entry name" value="Tetracyclin repressor-like, C-terminal domain"/>
    <property type="match status" value="1"/>
</dbReference>
<dbReference type="Proteomes" id="UP000237752">
    <property type="component" value="Unassembled WGS sequence"/>
</dbReference>
<dbReference type="PRINTS" id="PR00455">
    <property type="entry name" value="HTHTETR"/>
</dbReference>
<evidence type="ECO:0000256" key="3">
    <source>
        <dbReference type="ARBA" id="ARBA00023163"/>
    </source>
</evidence>
<evidence type="ECO:0000313" key="6">
    <source>
        <dbReference type="EMBL" id="PRZ40518.1"/>
    </source>
</evidence>
<dbReference type="InterPro" id="IPR001647">
    <property type="entry name" value="HTH_TetR"/>
</dbReference>
<dbReference type="PANTHER" id="PTHR30055:SF234">
    <property type="entry name" value="HTH-TYPE TRANSCRIPTIONAL REGULATOR BETI"/>
    <property type="match status" value="1"/>
</dbReference>
<dbReference type="AlphaFoldDB" id="A0A2T0ZWQ9"/>
<dbReference type="Pfam" id="PF17932">
    <property type="entry name" value="TetR_C_24"/>
    <property type="match status" value="1"/>
</dbReference>
<protein>
    <submittedName>
        <fullName evidence="6">TetR family transcriptional regulator</fullName>
    </submittedName>
</protein>
<dbReference type="InterPro" id="IPR041490">
    <property type="entry name" value="KstR2_TetR_C"/>
</dbReference>
<feature type="domain" description="HTH tetR-type" evidence="5">
    <location>
        <begin position="5"/>
        <end position="65"/>
    </location>
</feature>
<dbReference type="GO" id="GO:0000976">
    <property type="term" value="F:transcription cis-regulatory region binding"/>
    <property type="evidence" value="ECO:0007669"/>
    <property type="project" value="TreeGrafter"/>
</dbReference>
<dbReference type="InterPro" id="IPR009057">
    <property type="entry name" value="Homeodomain-like_sf"/>
</dbReference>
<dbReference type="OrthoDB" id="7252896at2"/>
<organism evidence="6 7">
    <name type="scientific">Antricoccus suffuscus</name>
    <dbReference type="NCBI Taxonomy" id="1629062"/>
    <lineage>
        <taxon>Bacteria</taxon>
        <taxon>Bacillati</taxon>
        <taxon>Actinomycetota</taxon>
        <taxon>Actinomycetes</taxon>
        <taxon>Geodermatophilales</taxon>
        <taxon>Antricoccaceae</taxon>
        <taxon>Antricoccus</taxon>
    </lineage>
</organism>
<keyword evidence="3" id="KW-0804">Transcription</keyword>
<dbReference type="PROSITE" id="PS01081">
    <property type="entry name" value="HTH_TETR_1"/>
    <property type="match status" value="1"/>
</dbReference>
<evidence type="ECO:0000256" key="4">
    <source>
        <dbReference type="PROSITE-ProRule" id="PRU00335"/>
    </source>
</evidence>
<keyword evidence="1" id="KW-0805">Transcription regulation</keyword>
<dbReference type="InterPro" id="IPR050109">
    <property type="entry name" value="HTH-type_TetR-like_transc_reg"/>
</dbReference>
<dbReference type="GO" id="GO:0003700">
    <property type="term" value="F:DNA-binding transcription factor activity"/>
    <property type="evidence" value="ECO:0007669"/>
    <property type="project" value="TreeGrafter"/>
</dbReference>
<gene>
    <name evidence="6" type="ORF">CLV47_11651</name>
</gene>